<keyword evidence="3" id="KW-1185">Reference proteome</keyword>
<feature type="compositionally biased region" description="Basic and acidic residues" evidence="1">
    <location>
        <begin position="46"/>
        <end position="56"/>
    </location>
</feature>
<accession>A0AAQ3NTL5</accession>
<sequence>METLIANSHLHRKPPIRVTARKTKSMEVLVVDELNATKGATKKGKHVTEGRARDGGATRSGGGSGIVDSLDKAPEATMATLGRQQRRQQGGTSGEEENAREKGRNQSARKKLDASGYGLTEEESAYGLGQPPTEAYNVSIFTQMPPHFYMLRFCNNRGLCSALKASFFTSVDIYVNEGVHPWYHPLLRLKKFLVKDLLPFSPSSYSSLHELNVALNAKFYFLISTHKSESSLASWCSASKMMLNVLELNNYKDHSVLYQMTTLKLDLDAP</sequence>
<name>A0AAQ3NTL5_VIGMU</name>
<gene>
    <name evidence="2" type="ORF">V8G54_009238</name>
</gene>
<evidence type="ECO:0000313" key="2">
    <source>
        <dbReference type="EMBL" id="WVZ16256.1"/>
    </source>
</evidence>
<dbReference type="AlphaFoldDB" id="A0AAQ3NTL5"/>
<reference evidence="2 3" key="1">
    <citation type="journal article" date="2023" name="Life. Sci Alliance">
        <title>Evolutionary insights into 3D genome organization and epigenetic landscape of Vigna mungo.</title>
        <authorList>
            <person name="Junaid A."/>
            <person name="Singh B."/>
            <person name="Bhatia S."/>
        </authorList>
    </citation>
    <scope>NUCLEOTIDE SEQUENCE [LARGE SCALE GENOMIC DNA]</scope>
    <source>
        <strain evidence="2">Urdbean</strain>
    </source>
</reference>
<evidence type="ECO:0000313" key="3">
    <source>
        <dbReference type="Proteomes" id="UP001374535"/>
    </source>
</evidence>
<protein>
    <submittedName>
        <fullName evidence="2">Uncharacterized protein</fullName>
    </submittedName>
</protein>
<organism evidence="2 3">
    <name type="scientific">Vigna mungo</name>
    <name type="common">Black gram</name>
    <name type="synonym">Phaseolus mungo</name>
    <dbReference type="NCBI Taxonomy" id="3915"/>
    <lineage>
        <taxon>Eukaryota</taxon>
        <taxon>Viridiplantae</taxon>
        <taxon>Streptophyta</taxon>
        <taxon>Embryophyta</taxon>
        <taxon>Tracheophyta</taxon>
        <taxon>Spermatophyta</taxon>
        <taxon>Magnoliopsida</taxon>
        <taxon>eudicotyledons</taxon>
        <taxon>Gunneridae</taxon>
        <taxon>Pentapetalae</taxon>
        <taxon>rosids</taxon>
        <taxon>fabids</taxon>
        <taxon>Fabales</taxon>
        <taxon>Fabaceae</taxon>
        <taxon>Papilionoideae</taxon>
        <taxon>50 kb inversion clade</taxon>
        <taxon>NPAAA clade</taxon>
        <taxon>indigoferoid/millettioid clade</taxon>
        <taxon>Phaseoleae</taxon>
        <taxon>Vigna</taxon>
    </lineage>
</organism>
<dbReference type="EMBL" id="CP144698">
    <property type="protein sequence ID" value="WVZ16256.1"/>
    <property type="molecule type" value="Genomic_DNA"/>
</dbReference>
<dbReference type="Proteomes" id="UP001374535">
    <property type="component" value="Chromosome 3"/>
</dbReference>
<evidence type="ECO:0000256" key="1">
    <source>
        <dbReference type="SAM" id="MobiDB-lite"/>
    </source>
</evidence>
<proteinExistence type="predicted"/>
<feature type="region of interest" description="Disordered" evidence="1">
    <location>
        <begin position="39"/>
        <end position="115"/>
    </location>
</feature>